<dbReference type="Proteomes" id="UP000324800">
    <property type="component" value="Unassembled WGS sequence"/>
</dbReference>
<name>A0A5J4VQK3_9EUKA</name>
<evidence type="ECO:0000256" key="4">
    <source>
        <dbReference type="ARBA" id="ARBA00022741"/>
    </source>
</evidence>
<accession>A0A5J4VQK3</accession>
<reference evidence="10 11" key="1">
    <citation type="submission" date="2019-03" db="EMBL/GenBank/DDBJ databases">
        <title>Single cell metagenomics reveals metabolic interactions within the superorganism composed of flagellate Streblomastix strix and complex community of Bacteroidetes bacteria on its surface.</title>
        <authorList>
            <person name="Treitli S.C."/>
            <person name="Kolisko M."/>
            <person name="Husnik F."/>
            <person name="Keeling P."/>
            <person name="Hampl V."/>
        </authorList>
    </citation>
    <scope>NUCLEOTIDE SEQUENCE [LARGE SCALE GENOMIC DNA]</scope>
    <source>
        <strain evidence="10">ST1C</strain>
    </source>
</reference>
<dbReference type="Gene3D" id="1.10.510.10">
    <property type="entry name" value="Transferase(Phosphotransferase) domain 1"/>
    <property type="match status" value="1"/>
</dbReference>
<dbReference type="OrthoDB" id="4062651at2759"/>
<keyword evidence="2" id="KW-0723">Serine/threonine-protein kinase</keyword>
<dbReference type="SMART" id="SM00220">
    <property type="entry name" value="S_TKc"/>
    <property type="match status" value="1"/>
</dbReference>
<evidence type="ECO:0000256" key="7">
    <source>
        <dbReference type="ARBA" id="ARBA00047899"/>
    </source>
</evidence>
<dbReference type="InterPro" id="IPR051131">
    <property type="entry name" value="NEK_Ser/Thr_kinase_NIMA"/>
</dbReference>
<comment type="catalytic activity">
    <reaction evidence="7">
        <text>L-threonyl-[protein] + ATP = O-phospho-L-threonyl-[protein] + ADP + H(+)</text>
        <dbReference type="Rhea" id="RHEA:46608"/>
        <dbReference type="Rhea" id="RHEA-COMP:11060"/>
        <dbReference type="Rhea" id="RHEA-COMP:11605"/>
        <dbReference type="ChEBI" id="CHEBI:15378"/>
        <dbReference type="ChEBI" id="CHEBI:30013"/>
        <dbReference type="ChEBI" id="CHEBI:30616"/>
        <dbReference type="ChEBI" id="CHEBI:61977"/>
        <dbReference type="ChEBI" id="CHEBI:456216"/>
        <dbReference type="EC" id="2.7.11.1"/>
    </reaction>
</comment>
<dbReference type="InterPro" id="IPR011009">
    <property type="entry name" value="Kinase-like_dom_sf"/>
</dbReference>
<comment type="caution">
    <text evidence="10">The sequence shown here is derived from an EMBL/GenBank/DDBJ whole genome shotgun (WGS) entry which is preliminary data.</text>
</comment>
<keyword evidence="5 10" id="KW-0418">Kinase</keyword>
<evidence type="ECO:0000259" key="9">
    <source>
        <dbReference type="PROSITE" id="PS50011"/>
    </source>
</evidence>
<evidence type="ECO:0000313" key="11">
    <source>
        <dbReference type="Proteomes" id="UP000324800"/>
    </source>
</evidence>
<dbReference type="SUPFAM" id="SSF56112">
    <property type="entry name" value="Protein kinase-like (PK-like)"/>
    <property type="match status" value="1"/>
</dbReference>
<dbReference type="PANTHER" id="PTHR44899:SF3">
    <property type="entry name" value="SERINE_THREONINE-PROTEIN KINASE NEK1"/>
    <property type="match status" value="1"/>
</dbReference>
<feature type="non-terminal residue" evidence="10">
    <location>
        <position position="192"/>
    </location>
</feature>
<evidence type="ECO:0000256" key="3">
    <source>
        <dbReference type="ARBA" id="ARBA00022679"/>
    </source>
</evidence>
<keyword evidence="6" id="KW-0067">ATP-binding</keyword>
<comment type="catalytic activity">
    <reaction evidence="8">
        <text>L-seryl-[protein] + ATP = O-phospho-L-seryl-[protein] + ADP + H(+)</text>
        <dbReference type="Rhea" id="RHEA:17989"/>
        <dbReference type="Rhea" id="RHEA-COMP:9863"/>
        <dbReference type="Rhea" id="RHEA-COMP:11604"/>
        <dbReference type="ChEBI" id="CHEBI:15378"/>
        <dbReference type="ChEBI" id="CHEBI:29999"/>
        <dbReference type="ChEBI" id="CHEBI:30616"/>
        <dbReference type="ChEBI" id="CHEBI:83421"/>
        <dbReference type="ChEBI" id="CHEBI:456216"/>
        <dbReference type="EC" id="2.7.11.1"/>
    </reaction>
</comment>
<dbReference type="Pfam" id="PF00069">
    <property type="entry name" value="Pkinase"/>
    <property type="match status" value="1"/>
</dbReference>
<evidence type="ECO:0000256" key="2">
    <source>
        <dbReference type="ARBA" id="ARBA00022527"/>
    </source>
</evidence>
<protein>
    <recommendedName>
        <fullName evidence="1">non-specific serine/threonine protein kinase</fullName>
        <ecNumber evidence="1">2.7.11.1</ecNumber>
    </recommendedName>
</protein>
<dbReference type="InterPro" id="IPR008271">
    <property type="entry name" value="Ser/Thr_kinase_AS"/>
</dbReference>
<dbReference type="AlphaFoldDB" id="A0A5J4VQK3"/>
<organism evidence="10 11">
    <name type="scientific">Streblomastix strix</name>
    <dbReference type="NCBI Taxonomy" id="222440"/>
    <lineage>
        <taxon>Eukaryota</taxon>
        <taxon>Metamonada</taxon>
        <taxon>Preaxostyla</taxon>
        <taxon>Oxymonadida</taxon>
        <taxon>Streblomastigidae</taxon>
        <taxon>Streblomastix</taxon>
    </lineage>
</organism>
<evidence type="ECO:0000256" key="5">
    <source>
        <dbReference type="ARBA" id="ARBA00022777"/>
    </source>
</evidence>
<dbReference type="PROSITE" id="PS50011">
    <property type="entry name" value="PROTEIN_KINASE_DOM"/>
    <property type="match status" value="1"/>
</dbReference>
<feature type="domain" description="Protein kinase" evidence="9">
    <location>
        <begin position="1"/>
        <end position="175"/>
    </location>
</feature>
<evidence type="ECO:0000256" key="8">
    <source>
        <dbReference type="ARBA" id="ARBA00048679"/>
    </source>
</evidence>
<evidence type="ECO:0000256" key="6">
    <source>
        <dbReference type="ARBA" id="ARBA00022840"/>
    </source>
</evidence>
<evidence type="ECO:0000256" key="1">
    <source>
        <dbReference type="ARBA" id="ARBA00012513"/>
    </source>
</evidence>
<dbReference type="GO" id="GO:0004674">
    <property type="term" value="F:protein serine/threonine kinase activity"/>
    <property type="evidence" value="ECO:0007669"/>
    <property type="project" value="UniProtKB-KW"/>
</dbReference>
<dbReference type="PROSITE" id="PS00108">
    <property type="entry name" value="PROTEIN_KINASE_ST"/>
    <property type="match status" value="1"/>
</dbReference>
<keyword evidence="3" id="KW-0808">Transferase</keyword>
<proteinExistence type="predicted"/>
<sequence length="192" mass="22023">MITEYCEGGDLRKNISELQKLPVKERLMRVWELFAQIALSLNHLHSHNVLHRDIKPENIFLMQDGSIRLGDFGLAKILTENDYATYAGTKTTEQSDIFAFGCVIFELLTGQHPFQGKSKQEHEMIENIKNGKVAQLPDWVSQGMKEIVMAMLSKKSEDRPKASVILEQDTIKMYLRSRNMNTRSNIPNNQTN</sequence>
<dbReference type="GO" id="GO:0005524">
    <property type="term" value="F:ATP binding"/>
    <property type="evidence" value="ECO:0007669"/>
    <property type="project" value="UniProtKB-KW"/>
</dbReference>
<dbReference type="EMBL" id="SNRW01005590">
    <property type="protein sequence ID" value="KAA6384765.1"/>
    <property type="molecule type" value="Genomic_DNA"/>
</dbReference>
<evidence type="ECO:0000313" key="10">
    <source>
        <dbReference type="EMBL" id="KAA6384765.1"/>
    </source>
</evidence>
<dbReference type="InterPro" id="IPR000719">
    <property type="entry name" value="Prot_kinase_dom"/>
</dbReference>
<keyword evidence="4" id="KW-0547">Nucleotide-binding</keyword>
<gene>
    <name evidence="10" type="ORF">EZS28_019704</name>
</gene>
<dbReference type="PANTHER" id="PTHR44899">
    <property type="entry name" value="CAMK FAMILY PROTEIN KINASE"/>
    <property type="match status" value="1"/>
</dbReference>
<dbReference type="EC" id="2.7.11.1" evidence="1"/>